<dbReference type="GO" id="GO:0005694">
    <property type="term" value="C:chromosome"/>
    <property type="evidence" value="ECO:0007669"/>
    <property type="project" value="InterPro"/>
</dbReference>
<proteinExistence type="predicted"/>
<dbReference type="Gene3D" id="3.30.65.10">
    <property type="entry name" value="Bacterial Topoisomerase I, domain 1"/>
    <property type="match status" value="1"/>
</dbReference>
<evidence type="ECO:0000313" key="2">
    <source>
        <dbReference type="EMBL" id="KZL89417.1"/>
    </source>
</evidence>
<dbReference type="Pfam" id="PF01396">
    <property type="entry name" value="Zn_ribbon_Top1"/>
    <property type="match status" value="1"/>
</dbReference>
<dbReference type="STRING" id="1121326.CLMAG_53210"/>
<feature type="domain" description="DNA topoisomerase type IA zn finger" evidence="1">
    <location>
        <begin position="11"/>
        <end position="39"/>
    </location>
</feature>
<dbReference type="RefSeq" id="WP_066629354.1">
    <property type="nucleotide sequence ID" value="NZ_LWAE01000009.1"/>
</dbReference>
<comment type="caution">
    <text evidence="2">The sequence shown here is derived from an EMBL/GenBank/DDBJ whole genome shotgun (WGS) entry which is preliminary data.</text>
</comment>
<keyword evidence="3" id="KW-1185">Reference proteome</keyword>
<accession>A0A162R4N8</accession>
<dbReference type="Proteomes" id="UP000076603">
    <property type="component" value="Unassembled WGS sequence"/>
</dbReference>
<dbReference type="Gene3D" id="3.40.1350.10">
    <property type="match status" value="1"/>
</dbReference>
<dbReference type="AlphaFoldDB" id="A0A162R4N8"/>
<organism evidence="2 3">
    <name type="scientific">Clostridium magnum DSM 2767</name>
    <dbReference type="NCBI Taxonomy" id="1121326"/>
    <lineage>
        <taxon>Bacteria</taxon>
        <taxon>Bacillati</taxon>
        <taxon>Bacillota</taxon>
        <taxon>Clostridia</taxon>
        <taxon>Eubacteriales</taxon>
        <taxon>Clostridiaceae</taxon>
        <taxon>Clostridium</taxon>
    </lineage>
</organism>
<dbReference type="InterPro" id="IPR013498">
    <property type="entry name" value="Topo_IA_Znf"/>
</dbReference>
<dbReference type="OrthoDB" id="9813328at2"/>
<evidence type="ECO:0000259" key="1">
    <source>
        <dbReference type="Pfam" id="PF01396"/>
    </source>
</evidence>
<dbReference type="SUPFAM" id="SSF57783">
    <property type="entry name" value="Zinc beta-ribbon"/>
    <property type="match status" value="1"/>
</dbReference>
<name>A0A162R4N8_9CLOT</name>
<evidence type="ECO:0000313" key="3">
    <source>
        <dbReference type="Proteomes" id="UP000076603"/>
    </source>
</evidence>
<keyword evidence="2" id="KW-0413">Isomerase</keyword>
<dbReference type="GO" id="GO:0003916">
    <property type="term" value="F:DNA topoisomerase activity"/>
    <property type="evidence" value="ECO:0007669"/>
    <property type="project" value="InterPro"/>
</dbReference>
<gene>
    <name evidence="2" type="primary">topA_2</name>
    <name evidence="2" type="ORF">CLMAG_53210</name>
</gene>
<dbReference type="GO" id="GO:0003677">
    <property type="term" value="F:DNA binding"/>
    <property type="evidence" value="ECO:0007669"/>
    <property type="project" value="InterPro"/>
</dbReference>
<reference evidence="2 3" key="1">
    <citation type="submission" date="2016-04" db="EMBL/GenBank/DDBJ databases">
        <title>Genome sequence of Clostridium magnum DSM 2767.</title>
        <authorList>
            <person name="Poehlein A."/>
            <person name="Uhlig R."/>
            <person name="Fischer R."/>
            <person name="Bahl H."/>
            <person name="Daniel R."/>
        </authorList>
    </citation>
    <scope>NUCLEOTIDE SEQUENCE [LARGE SCALE GENOMIC DNA]</scope>
    <source>
        <strain evidence="2 3">DSM 2767</strain>
    </source>
</reference>
<dbReference type="EMBL" id="LWAE01000009">
    <property type="protein sequence ID" value="KZL89417.1"/>
    <property type="molecule type" value="Genomic_DNA"/>
</dbReference>
<dbReference type="PATRIC" id="fig|1121326.3.peg.5383"/>
<dbReference type="GO" id="GO:0006265">
    <property type="term" value="P:DNA topological change"/>
    <property type="evidence" value="ECO:0007669"/>
    <property type="project" value="InterPro"/>
</dbReference>
<protein>
    <submittedName>
        <fullName evidence="2">DNA topoisomerase 1</fullName>
        <ecNumber evidence="2">5.99.1.2</ecNumber>
    </submittedName>
</protein>
<dbReference type="EC" id="5.99.1.2" evidence="2"/>
<dbReference type="InterPro" id="IPR011856">
    <property type="entry name" value="tRNA_endonuc-like_dom_sf"/>
</dbReference>
<sequence length="239" mass="27748">MVVNNTEENKVCPNCKNTMVLKEGKYGLFWGCSKYPKCKGSIDATQTRTKTKQLELINIDYFKLLERGDIEKIIYECGSSNENANDLIQEYIGSYKEFVGNNNLCYKVLEYLHKKHRYIDISKFTYVIYLVRGEVPENFRYWINSLDYSNNYYEKNIQSAIVKNWNDSLFNVLNLKYIDQEVFIGSIEDGGGKVDILASDTSDNMDVLIEIKGPKNKARNAWGQLSAYIKIYENFIISM</sequence>